<dbReference type="RefSeq" id="WP_310422520.1">
    <property type="nucleotide sequence ID" value="NZ_JAVDYC010000001.1"/>
</dbReference>
<dbReference type="PANTHER" id="PTHR31308:SF5">
    <property type="entry name" value="ERGOSTERYL-BETA-GLUCOSIDASE"/>
    <property type="match status" value="1"/>
</dbReference>
<organism evidence="6 7">
    <name type="scientific">Catenuloplanes niger</name>
    <dbReference type="NCBI Taxonomy" id="587534"/>
    <lineage>
        <taxon>Bacteria</taxon>
        <taxon>Bacillati</taxon>
        <taxon>Actinomycetota</taxon>
        <taxon>Actinomycetes</taxon>
        <taxon>Micromonosporales</taxon>
        <taxon>Micromonosporaceae</taxon>
        <taxon>Catenuloplanes</taxon>
    </lineage>
</organism>
<evidence type="ECO:0000256" key="2">
    <source>
        <dbReference type="ARBA" id="ARBA00023295"/>
    </source>
</evidence>
<keyword evidence="2 3" id="KW-0326">Glycosidase</keyword>
<evidence type="ECO:0000256" key="3">
    <source>
        <dbReference type="RuleBase" id="RU361153"/>
    </source>
</evidence>
<dbReference type="AlphaFoldDB" id="A0AAE4CZ56"/>
<feature type="chain" id="PRO_5042081838" description="Glycoside hydrolase family 5 domain-containing protein" evidence="4">
    <location>
        <begin position="25"/>
        <end position="575"/>
    </location>
</feature>
<dbReference type="InterPro" id="IPR017853">
    <property type="entry name" value="GH"/>
</dbReference>
<comment type="similarity">
    <text evidence="3">Belongs to the glycosyl hydrolase 5 (cellulase A) family.</text>
</comment>
<dbReference type="InterPro" id="IPR001547">
    <property type="entry name" value="Glyco_hydro_5"/>
</dbReference>
<evidence type="ECO:0000313" key="6">
    <source>
        <dbReference type="EMBL" id="MDR7326579.1"/>
    </source>
</evidence>
<dbReference type="PANTHER" id="PTHR31308">
    <property type="match status" value="1"/>
</dbReference>
<dbReference type="GO" id="GO:0000272">
    <property type="term" value="P:polysaccharide catabolic process"/>
    <property type="evidence" value="ECO:0007669"/>
    <property type="project" value="InterPro"/>
</dbReference>
<feature type="signal peptide" evidence="4">
    <location>
        <begin position="1"/>
        <end position="24"/>
    </location>
</feature>
<evidence type="ECO:0000256" key="4">
    <source>
        <dbReference type="SAM" id="SignalP"/>
    </source>
</evidence>
<dbReference type="Pfam" id="PF00150">
    <property type="entry name" value="Cellulase"/>
    <property type="match status" value="1"/>
</dbReference>
<dbReference type="Proteomes" id="UP001183629">
    <property type="component" value="Unassembled WGS sequence"/>
</dbReference>
<sequence length="575" mass="61755">MRRLLALIVLAGVALVAVPAPASATPLPDVFRDEFGRELVLRGFNVSGSTKLRETGLLPFRSTADAAASATAMRDLTGATAIRFLISWEGVQPRPGVIDHAYLDRAAAQIRAFTDRGIRVLLDYHQDLWSRHLFDADSWYTGDGAPAWVIEAGDYPDESCGICILWGQNMLTNAAVREAAHDFWLNERGVQDAFLAQAGAAMRHLADTLPPSSFALMLGVDPLNEPFDGGLDGMSGSEWERQRLMPFHQRFRAVMDANGWAARPAFVEPLVFWNTTFGEAGGFDTVPPLGTRFVFNAHYYDGARMTLDPTPARDGSYSAAMNRIRDRAAALGTTAFVSEFGNALSGTGSAARTPWMIRAMYQGLDSRLPGANWWRDAAAAGPVLSSTQWHWDIYSGRHAEAMNGNPAKVRTEGDAWNDEDHSVISGAGALRLDPRVLDRLHPTAIAGRQLAFGYEDLARDGYGGAGSTAAWMTPPAGLPTVSALVSGRQYGVLVWRTTGLDAPTEMHLPASFAPARTVVVSSAAATVSERKLSLSASGTSVRVALVVNASTGAPPTAAQLAAARAELEAWADATW</sequence>
<keyword evidence="7" id="KW-1185">Reference proteome</keyword>
<keyword evidence="4" id="KW-0732">Signal</keyword>
<accession>A0AAE4CZ56</accession>
<evidence type="ECO:0000256" key="1">
    <source>
        <dbReference type="ARBA" id="ARBA00022801"/>
    </source>
</evidence>
<dbReference type="EMBL" id="JAVDYC010000001">
    <property type="protein sequence ID" value="MDR7326579.1"/>
    <property type="molecule type" value="Genomic_DNA"/>
</dbReference>
<reference evidence="6 7" key="1">
    <citation type="submission" date="2023-07" db="EMBL/GenBank/DDBJ databases">
        <title>Sequencing the genomes of 1000 actinobacteria strains.</title>
        <authorList>
            <person name="Klenk H.-P."/>
        </authorList>
    </citation>
    <scope>NUCLEOTIDE SEQUENCE [LARGE SCALE GENOMIC DNA]</scope>
    <source>
        <strain evidence="6 7">DSM 44711</strain>
    </source>
</reference>
<dbReference type="SUPFAM" id="SSF51445">
    <property type="entry name" value="(Trans)glycosidases"/>
    <property type="match status" value="1"/>
</dbReference>
<feature type="domain" description="Glycoside hydrolase family 5" evidence="5">
    <location>
        <begin position="66"/>
        <end position="355"/>
    </location>
</feature>
<dbReference type="Gene3D" id="3.20.20.80">
    <property type="entry name" value="Glycosidases"/>
    <property type="match status" value="1"/>
</dbReference>
<dbReference type="InterPro" id="IPR052066">
    <property type="entry name" value="Glycosphingolipid_Hydrolases"/>
</dbReference>
<proteinExistence type="inferred from homology"/>
<evidence type="ECO:0000259" key="5">
    <source>
        <dbReference type="Pfam" id="PF00150"/>
    </source>
</evidence>
<gene>
    <name evidence="6" type="ORF">J2S44_006829</name>
</gene>
<dbReference type="GO" id="GO:0008422">
    <property type="term" value="F:beta-glucosidase activity"/>
    <property type="evidence" value="ECO:0007669"/>
    <property type="project" value="TreeGrafter"/>
</dbReference>
<name>A0AAE4CZ56_9ACTN</name>
<keyword evidence="1 3" id="KW-0378">Hydrolase</keyword>
<protein>
    <recommendedName>
        <fullName evidence="5">Glycoside hydrolase family 5 domain-containing protein</fullName>
    </recommendedName>
</protein>
<evidence type="ECO:0000313" key="7">
    <source>
        <dbReference type="Proteomes" id="UP001183629"/>
    </source>
</evidence>
<comment type="caution">
    <text evidence="6">The sequence shown here is derived from an EMBL/GenBank/DDBJ whole genome shotgun (WGS) entry which is preliminary data.</text>
</comment>